<reference evidence="1 2" key="1">
    <citation type="journal article" date="2014" name="BMC Genomics">
        <title>Genome sequencing of four Aureobasidium pullulans varieties: biotechnological potential, stress tolerance, and description of new species.</title>
        <authorList>
            <person name="Gostin Ar C."/>
            <person name="Ohm R.A."/>
            <person name="Kogej T."/>
            <person name="Sonjak S."/>
            <person name="Turk M."/>
            <person name="Zajc J."/>
            <person name="Zalar P."/>
            <person name="Grube M."/>
            <person name="Sun H."/>
            <person name="Han J."/>
            <person name="Sharma A."/>
            <person name="Chiniquy J."/>
            <person name="Ngan C.Y."/>
            <person name="Lipzen A."/>
            <person name="Barry K."/>
            <person name="Grigoriev I.V."/>
            <person name="Gunde-Cimerman N."/>
        </authorList>
    </citation>
    <scope>NUCLEOTIDE SEQUENCE [LARGE SCALE GENOMIC DNA]</scope>
    <source>
        <strain evidence="1 2">CBS 147.97</strain>
    </source>
</reference>
<proteinExistence type="predicted"/>
<gene>
    <name evidence="1" type="ORF">M436DRAFT_67367</name>
</gene>
<dbReference type="RefSeq" id="XP_013423513.1">
    <property type="nucleotide sequence ID" value="XM_013568059.1"/>
</dbReference>
<protein>
    <submittedName>
        <fullName evidence="1">Uncharacterized protein</fullName>
    </submittedName>
</protein>
<dbReference type="HOGENOM" id="CLU_1277394_0_0_1"/>
<sequence>MLTTSPDTGAQEKLGLRYNFTPELEKRRHDESWCLNIMASYLWDWGDMWLLGDRALDEIIASRKRKRDAAAEDDVRASKVAALPDTDASISSHGTHHAPHPPPLVNSGIDLPATNTIDSTCPPAQRPTSQHIQPNITQQSFTSQDSVYLGDFRSNFDFAFARWIDEGNITEAAIARLFKDPALAPLTQSLSWKSERQLEEKVDRLDFARVEYDRVR</sequence>
<dbReference type="EMBL" id="KL584722">
    <property type="protein sequence ID" value="KEQ69308.1"/>
    <property type="molecule type" value="Genomic_DNA"/>
</dbReference>
<dbReference type="OrthoDB" id="3941434at2759"/>
<accession>A0A074W8U8</accession>
<evidence type="ECO:0000313" key="2">
    <source>
        <dbReference type="Proteomes" id="UP000027730"/>
    </source>
</evidence>
<dbReference type="GeneID" id="25414208"/>
<dbReference type="Proteomes" id="UP000027730">
    <property type="component" value="Unassembled WGS sequence"/>
</dbReference>
<keyword evidence="2" id="KW-1185">Reference proteome</keyword>
<name>A0A074W8U8_9PEZI</name>
<dbReference type="AlphaFoldDB" id="A0A074W8U8"/>
<evidence type="ECO:0000313" key="1">
    <source>
        <dbReference type="EMBL" id="KEQ69308.1"/>
    </source>
</evidence>
<organism evidence="1 2">
    <name type="scientific">Aureobasidium namibiae CBS 147.97</name>
    <dbReference type="NCBI Taxonomy" id="1043004"/>
    <lineage>
        <taxon>Eukaryota</taxon>
        <taxon>Fungi</taxon>
        <taxon>Dikarya</taxon>
        <taxon>Ascomycota</taxon>
        <taxon>Pezizomycotina</taxon>
        <taxon>Dothideomycetes</taxon>
        <taxon>Dothideomycetidae</taxon>
        <taxon>Dothideales</taxon>
        <taxon>Saccotheciaceae</taxon>
        <taxon>Aureobasidium</taxon>
    </lineage>
</organism>